<sequence>MNLIDDFQKQIDERLAELRPLVDEFHALQQLRKAIETLDPEAAAEHVSAFPLPGSTAANAAAAAAAAQAPAKPASARPRAAAKPRANAKAPKRGAAAKAAARTTSTAAPADPGESHAADAVAQIAAEPGMTANQLATKMDVPVNVLFRLLPQLQREGRIRKQGKGYLPA</sequence>
<proteinExistence type="predicted"/>
<accession>H0EBV8</accession>
<evidence type="ECO:0000313" key="3">
    <source>
        <dbReference type="Proteomes" id="UP000005143"/>
    </source>
</evidence>
<organism evidence="2 3">
    <name type="scientific">Patulibacter medicamentivorans</name>
    <dbReference type="NCBI Taxonomy" id="1097667"/>
    <lineage>
        <taxon>Bacteria</taxon>
        <taxon>Bacillati</taxon>
        <taxon>Actinomycetota</taxon>
        <taxon>Thermoleophilia</taxon>
        <taxon>Solirubrobacterales</taxon>
        <taxon>Patulibacteraceae</taxon>
        <taxon>Patulibacter</taxon>
    </lineage>
</organism>
<dbReference type="AlphaFoldDB" id="H0EBV8"/>
<dbReference type="EMBL" id="AGUD01000319">
    <property type="protein sequence ID" value="EHN08835.1"/>
    <property type="molecule type" value="Genomic_DNA"/>
</dbReference>
<feature type="compositionally biased region" description="Low complexity" evidence="1">
    <location>
        <begin position="64"/>
        <end position="110"/>
    </location>
</feature>
<evidence type="ECO:0000256" key="1">
    <source>
        <dbReference type="SAM" id="MobiDB-lite"/>
    </source>
</evidence>
<reference evidence="2 3" key="1">
    <citation type="journal article" date="2013" name="Biodegradation">
        <title>Quantitative proteomic analysis of ibuprofen-degrading Patulibacter sp. strain I11.</title>
        <authorList>
            <person name="Almeida B."/>
            <person name="Kjeldal H."/>
            <person name="Lolas I."/>
            <person name="Knudsen A.D."/>
            <person name="Carvalho G."/>
            <person name="Nielsen K.L."/>
            <person name="Barreto Crespo M.T."/>
            <person name="Stensballe A."/>
            <person name="Nielsen J.L."/>
        </authorList>
    </citation>
    <scope>NUCLEOTIDE SEQUENCE [LARGE SCALE GENOMIC DNA]</scope>
    <source>
        <strain evidence="2 3">I11</strain>
    </source>
</reference>
<feature type="region of interest" description="Disordered" evidence="1">
    <location>
        <begin position="64"/>
        <end position="118"/>
    </location>
</feature>
<keyword evidence="3" id="KW-1185">Reference proteome</keyword>
<name>H0EBV8_9ACTN</name>
<evidence type="ECO:0000313" key="2">
    <source>
        <dbReference type="EMBL" id="EHN08835.1"/>
    </source>
</evidence>
<dbReference type="Proteomes" id="UP000005143">
    <property type="component" value="Unassembled WGS sequence"/>
</dbReference>
<gene>
    <name evidence="2" type="ORF">PAI11_43410</name>
</gene>
<comment type="caution">
    <text evidence="2">The sequence shown here is derived from an EMBL/GenBank/DDBJ whole genome shotgun (WGS) entry which is preliminary data.</text>
</comment>
<protein>
    <submittedName>
        <fullName evidence="2">Uncharacterized protein</fullName>
    </submittedName>
</protein>